<dbReference type="GO" id="GO:0008986">
    <property type="term" value="F:pyruvate, water dikinase activity"/>
    <property type="evidence" value="ECO:0007669"/>
    <property type="project" value="UniProtKB-EC"/>
</dbReference>
<evidence type="ECO:0000256" key="13">
    <source>
        <dbReference type="ARBA" id="ARBA00033470"/>
    </source>
</evidence>
<evidence type="ECO:0000256" key="5">
    <source>
        <dbReference type="ARBA" id="ARBA00011996"/>
    </source>
</evidence>
<evidence type="ECO:0000256" key="7">
    <source>
        <dbReference type="ARBA" id="ARBA00022679"/>
    </source>
</evidence>
<feature type="region of interest" description="Disordered" evidence="15">
    <location>
        <begin position="383"/>
        <end position="448"/>
    </location>
</feature>
<dbReference type="PANTHER" id="PTHR43030:SF1">
    <property type="entry name" value="PHOSPHOENOLPYRUVATE SYNTHASE"/>
    <property type="match status" value="1"/>
</dbReference>
<dbReference type="Gene3D" id="3.30.470.20">
    <property type="entry name" value="ATP-grasp fold, B domain"/>
    <property type="match status" value="1"/>
</dbReference>
<evidence type="ECO:0000256" key="12">
    <source>
        <dbReference type="ARBA" id="ARBA00022842"/>
    </source>
</evidence>
<dbReference type="GO" id="GO:0046872">
    <property type="term" value="F:metal ion binding"/>
    <property type="evidence" value="ECO:0007669"/>
    <property type="project" value="UniProtKB-KW"/>
</dbReference>
<evidence type="ECO:0000313" key="17">
    <source>
        <dbReference type="EMBL" id="GER23450.1"/>
    </source>
</evidence>
<evidence type="ECO:0000256" key="2">
    <source>
        <dbReference type="ARBA" id="ARBA00002988"/>
    </source>
</evidence>
<dbReference type="GO" id="GO:0006094">
    <property type="term" value="P:gluconeogenesis"/>
    <property type="evidence" value="ECO:0007669"/>
    <property type="project" value="UniProtKB-UniPathway"/>
</dbReference>
<comment type="function">
    <text evidence="2">Catalyzes the phosphorylation of pyruvate to phosphoenolpyruvate.</text>
</comment>
<dbReference type="InterPro" id="IPR006319">
    <property type="entry name" value="PEP_synth"/>
</dbReference>
<reference evidence="17 18" key="1">
    <citation type="submission" date="2019-09" db="EMBL/GenBank/DDBJ databases">
        <title>Arthrobacter zafarii sp. nov., a moderately thermotolerant and halotolerant actinobacterium isolated from Cholistan desert soil of Pakistan.</title>
        <authorList>
            <person name="Amin A."/>
            <person name="Ahmed I."/>
            <person name="Khalid N."/>
            <person name="Schumann P."/>
            <person name="Busse H.J."/>
            <person name="Khan I.U."/>
            <person name="Li S."/>
            <person name="Li W.J."/>
        </authorList>
    </citation>
    <scope>NUCLEOTIDE SEQUENCE [LARGE SCALE GENOMIC DNA]</scope>
    <source>
        <strain evidence="17 18">NCCP-1664</strain>
    </source>
</reference>
<dbReference type="EMBL" id="BKDJ01000009">
    <property type="protein sequence ID" value="GER23450.1"/>
    <property type="molecule type" value="Genomic_DNA"/>
</dbReference>
<evidence type="ECO:0000256" key="9">
    <source>
        <dbReference type="ARBA" id="ARBA00022741"/>
    </source>
</evidence>
<evidence type="ECO:0000256" key="14">
    <source>
        <dbReference type="ARBA" id="ARBA00047700"/>
    </source>
</evidence>
<dbReference type="InterPro" id="IPR013815">
    <property type="entry name" value="ATP_grasp_subdomain_1"/>
</dbReference>
<dbReference type="AlphaFoldDB" id="A0A5A7NRL3"/>
<dbReference type="UniPathway" id="UPA00138"/>
<keyword evidence="10" id="KW-0418">Kinase</keyword>
<feature type="domain" description="Pyruvate phosphate dikinase AMP/ATP-binding" evidence="16">
    <location>
        <begin position="73"/>
        <end position="389"/>
    </location>
</feature>
<name>A0A5A7NRL3_9MICC</name>
<protein>
    <recommendedName>
        <fullName evidence="6">Phosphoenolpyruvate synthase</fullName>
        <ecNumber evidence="5">2.7.9.2</ecNumber>
    </recommendedName>
    <alternativeName>
        <fullName evidence="13">Pyruvate, water dikinase</fullName>
    </alternativeName>
</protein>
<keyword evidence="8" id="KW-0479">Metal-binding</keyword>
<evidence type="ECO:0000256" key="8">
    <source>
        <dbReference type="ARBA" id="ARBA00022723"/>
    </source>
</evidence>
<evidence type="ECO:0000256" key="3">
    <source>
        <dbReference type="ARBA" id="ARBA00004742"/>
    </source>
</evidence>
<sequence>MVLLTGPGADRTPLRAAPRAVLFPSLRRTLTAGGAGTTAQHQSSTQGKGAIREDAMGHRHILWFEEVGLGDIDQVGGKNASLGEMTRALKTAGVRVPDGFATTAAAYRSFLSANGLEPRLEALLEEFRAGRAGLQATGSALRNLVLASTLPDALAGALRQAYRTLAARAGLDGPAVAVRSSATAEDLPDASFAGQQETYLNITGEEDLLRACLRCYASLFTDRAISYRQAQGFGHLDVALSVGVQRMVRSDLGASGVMFSIDPDTGFPGAVVISAAWGLGETVVKGSVDPDRYTVFKPLLARPGAVPIIGAATGGKERKMVLAGDGSTLTVDTSPEERRARVLDEPEVIHLARWALAVEEHYGRPMDLEWARDGATGELFMVQARPGPRPSRPGAAGTGSPSTTSPARGPCCSPAVRWGNRSPSVGPAWSAARPTWPASATAPSWSPR</sequence>
<organism evidence="17 18">
    <name type="scientific">Zafaria cholistanensis</name>
    <dbReference type="NCBI Taxonomy" id="1682741"/>
    <lineage>
        <taxon>Bacteria</taxon>
        <taxon>Bacillati</taxon>
        <taxon>Actinomycetota</taxon>
        <taxon>Actinomycetes</taxon>
        <taxon>Micrococcales</taxon>
        <taxon>Micrococcaceae</taxon>
        <taxon>Zafaria</taxon>
    </lineage>
</organism>
<keyword evidence="9" id="KW-0547">Nucleotide-binding</keyword>
<dbReference type="FunFam" id="3.30.1490.20:FF:000010">
    <property type="entry name" value="Phosphoenolpyruvate synthase"/>
    <property type="match status" value="1"/>
</dbReference>
<comment type="caution">
    <text evidence="17">The sequence shown here is derived from an EMBL/GenBank/DDBJ whole genome shotgun (WGS) entry which is preliminary data.</text>
</comment>
<gene>
    <name evidence="17" type="ORF">NCCP1664_19460</name>
</gene>
<evidence type="ECO:0000259" key="16">
    <source>
        <dbReference type="Pfam" id="PF01326"/>
    </source>
</evidence>
<dbReference type="EC" id="2.7.9.2" evidence="5"/>
<evidence type="ECO:0000313" key="18">
    <source>
        <dbReference type="Proteomes" id="UP000325307"/>
    </source>
</evidence>
<evidence type="ECO:0000256" key="15">
    <source>
        <dbReference type="SAM" id="MobiDB-lite"/>
    </source>
</evidence>
<comment type="similarity">
    <text evidence="4">Belongs to the PEP-utilizing enzyme family.</text>
</comment>
<dbReference type="Proteomes" id="UP000325307">
    <property type="component" value="Unassembled WGS sequence"/>
</dbReference>
<evidence type="ECO:0000256" key="1">
    <source>
        <dbReference type="ARBA" id="ARBA00001946"/>
    </source>
</evidence>
<keyword evidence="12" id="KW-0460">Magnesium</keyword>
<keyword evidence="7" id="KW-0808">Transferase</keyword>
<keyword evidence="11" id="KW-0067">ATP-binding</keyword>
<keyword evidence="18" id="KW-1185">Reference proteome</keyword>
<comment type="pathway">
    <text evidence="3">Carbohydrate biosynthesis; gluconeogenesis.</text>
</comment>
<proteinExistence type="inferred from homology"/>
<comment type="catalytic activity">
    <reaction evidence="14">
        <text>pyruvate + ATP + H2O = phosphoenolpyruvate + AMP + phosphate + 2 H(+)</text>
        <dbReference type="Rhea" id="RHEA:11364"/>
        <dbReference type="ChEBI" id="CHEBI:15361"/>
        <dbReference type="ChEBI" id="CHEBI:15377"/>
        <dbReference type="ChEBI" id="CHEBI:15378"/>
        <dbReference type="ChEBI" id="CHEBI:30616"/>
        <dbReference type="ChEBI" id="CHEBI:43474"/>
        <dbReference type="ChEBI" id="CHEBI:58702"/>
        <dbReference type="ChEBI" id="CHEBI:456215"/>
        <dbReference type="EC" id="2.7.9.2"/>
    </reaction>
</comment>
<dbReference type="InterPro" id="IPR002192">
    <property type="entry name" value="PPDK_AMP/ATP-bd"/>
</dbReference>
<dbReference type="GO" id="GO:0005524">
    <property type="term" value="F:ATP binding"/>
    <property type="evidence" value="ECO:0007669"/>
    <property type="project" value="UniProtKB-KW"/>
</dbReference>
<dbReference type="SUPFAM" id="SSF56059">
    <property type="entry name" value="Glutathione synthetase ATP-binding domain-like"/>
    <property type="match status" value="1"/>
</dbReference>
<comment type="cofactor">
    <cofactor evidence="1">
        <name>Mg(2+)</name>
        <dbReference type="ChEBI" id="CHEBI:18420"/>
    </cofactor>
</comment>
<dbReference type="Gene3D" id="3.30.1490.20">
    <property type="entry name" value="ATP-grasp fold, A domain"/>
    <property type="match status" value="1"/>
</dbReference>
<accession>A0A5A7NRL3</accession>
<dbReference type="PANTHER" id="PTHR43030">
    <property type="entry name" value="PHOSPHOENOLPYRUVATE SYNTHASE"/>
    <property type="match status" value="1"/>
</dbReference>
<evidence type="ECO:0000256" key="4">
    <source>
        <dbReference type="ARBA" id="ARBA00007837"/>
    </source>
</evidence>
<evidence type="ECO:0000256" key="10">
    <source>
        <dbReference type="ARBA" id="ARBA00022777"/>
    </source>
</evidence>
<evidence type="ECO:0000256" key="6">
    <source>
        <dbReference type="ARBA" id="ARBA00021623"/>
    </source>
</evidence>
<dbReference type="Pfam" id="PF01326">
    <property type="entry name" value="PPDK_N"/>
    <property type="match status" value="1"/>
</dbReference>
<evidence type="ECO:0000256" key="11">
    <source>
        <dbReference type="ARBA" id="ARBA00022840"/>
    </source>
</evidence>